<protein>
    <recommendedName>
        <fullName evidence="1">DUF6593 domain-containing protein</fullName>
    </recommendedName>
</protein>
<keyword evidence="3" id="KW-1185">Reference proteome</keyword>
<dbReference type="Proteomes" id="UP000076532">
    <property type="component" value="Unassembled WGS sequence"/>
</dbReference>
<dbReference type="InterPro" id="IPR046528">
    <property type="entry name" value="DUF6593"/>
</dbReference>
<sequence>MAPLILTLDSDCPWNTAFVDPEGYVLYETKTHFQGDTNYTAVRDDKEELIGTLRWRVPLPDEIMLPGAKGFKSIIWWLKKSMIPMNYDVRLKDDAGRAYVWRGNAPGLTLQLFAAEDKTTPIATYHKSYLISNAPPNPDPAAPRPLLTRETTTRVLATLELTDRAQEQGLRDLVILSFVVLEKGQRTEYRSAAAMQGGMQGGGGFS</sequence>
<dbReference type="EMBL" id="KV417722">
    <property type="protein sequence ID" value="KZP08387.1"/>
    <property type="molecule type" value="Genomic_DNA"/>
</dbReference>
<accession>A0A165XBM0</accession>
<dbReference type="AlphaFoldDB" id="A0A165XBM0"/>
<gene>
    <name evidence="2" type="ORF">FIBSPDRAFT_1052433</name>
</gene>
<dbReference type="OrthoDB" id="3256331at2759"/>
<reference evidence="2 3" key="1">
    <citation type="journal article" date="2016" name="Mol. Biol. Evol.">
        <title>Comparative Genomics of Early-Diverging Mushroom-Forming Fungi Provides Insights into the Origins of Lignocellulose Decay Capabilities.</title>
        <authorList>
            <person name="Nagy L.G."/>
            <person name="Riley R."/>
            <person name="Tritt A."/>
            <person name="Adam C."/>
            <person name="Daum C."/>
            <person name="Floudas D."/>
            <person name="Sun H."/>
            <person name="Yadav J.S."/>
            <person name="Pangilinan J."/>
            <person name="Larsson K.H."/>
            <person name="Matsuura K."/>
            <person name="Barry K."/>
            <person name="Labutti K."/>
            <person name="Kuo R."/>
            <person name="Ohm R.A."/>
            <person name="Bhattacharya S.S."/>
            <person name="Shirouzu T."/>
            <person name="Yoshinaga Y."/>
            <person name="Martin F.M."/>
            <person name="Grigoriev I.V."/>
            <person name="Hibbett D.S."/>
        </authorList>
    </citation>
    <scope>NUCLEOTIDE SEQUENCE [LARGE SCALE GENOMIC DNA]</scope>
    <source>
        <strain evidence="2 3">CBS 109695</strain>
    </source>
</reference>
<feature type="domain" description="DUF6593" evidence="1">
    <location>
        <begin position="12"/>
        <end position="186"/>
    </location>
</feature>
<organism evidence="2 3">
    <name type="scientific">Athelia psychrophila</name>
    <dbReference type="NCBI Taxonomy" id="1759441"/>
    <lineage>
        <taxon>Eukaryota</taxon>
        <taxon>Fungi</taxon>
        <taxon>Dikarya</taxon>
        <taxon>Basidiomycota</taxon>
        <taxon>Agaricomycotina</taxon>
        <taxon>Agaricomycetes</taxon>
        <taxon>Agaricomycetidae</taxon>
        <taxon>Atheliales</taxon>
        <taxon>Atheliaceae</taxon>
        <taxon>Athelia</taxon>
    </lineage>
</organism>
<evidence type="ECO:0000313" key="2">
    <source>
        <dbReference type="EMBL" id="KZP08387.1"/>
    </source>
</evidence>
<name>A0A165XBM0_9AGAM</name>
<evidence type="ECO:0000259" key="1">
    <source>
        <dbReference type="Pfam" id="PF20236"/>
    </source>
</evidence>
<proteinExistence type="predicted"/>
<evidence type="ECO:0000313" key="3">
    <source>
        <dbReference type="Proteomes" id="UP000076532"/>
    </source>
</evidence>
<dbReference type="Pfam" id="PF20236">
    <property type="entry name" value="DUF6593"/>
    <property type="match status" value="1"/>
</dbReference>